<dbReference type="GO" id="GO:0014850">
    <property type="term" value="P:response to muscle activity"/>
    <property type="evidence" value="ECO:0007669"/>
    <property type="project" value="TreeGrafter"/>
</dbReference>
<reference evidence="3 4" key="1">
    <citation type="submission" date="2025-04" db="UniProtKB">
        <authorList>
            <consortium name="RefSeq"/>
        </authorList>
    </citation>
    <scope>IDENTIFICATION</scope>
    <source>
        <tissue evidence="3 4">Epidermis and Blubber</tissue>
    </source>
</reference>
<feature type="compositionally biased region" description="Low complexity" evidence="1">
    <location>
        <begin position="239"/>
        <end position="249"/>
    </location>
</feature>
<dbReference type="GO" id="GO:0005737">
    <property type="term" value="C:cytoplasm"/>
    <property type="evidence" value="ECO:0007669"/>
    <property type="project" value="TreeGrafter"/>
</dbReference>
<evidence type="ECO:0000313" key="4">
    <source>
        <dbReference type="RefSeq" id="XP_036727389.1"/>
    </source>
</evidence>
<dbReference type="KEGG" id="bmus:118905134"/>
<name>A0A8B8YXW6_BALMU</name>
<evidence type="ECO:0000313" key="5">
    <source>
        <dbReference type="RefSeq" id="XP_036727398.1"/>
    </source>
</evidence>
<dbReference type="GeneID" id="118905134"/>
<dbReference type="OrthoDB" id="8943218at2759"/>
<feature type="compositionally biased region" description="Polar residues" evidence="1">
    <location>
        <begin position="272"/>
        <end position="286"/>
    </location>
</feature>
<dbReference type="CTD" id="84808"/>
<feature type="compositionally biased region" description="Polar residues" evidence="1">
    <location>
        <begin position="690"/>
        <end position="700"/>
    </location>
</feature>
<organism evidence="2 3">
    <name type="scientific">Balaenoptera musculus</name>
    <name type="common">Blue whale</name>
    <dbReference type="NCBI Taxonomy" id="9771"/>
    <lineage>
        <taxon>Eukaryota</taxon>
        <taxon>Metazoa</taxon>
        <taxon>Chordata</taxon>
        <taxon>Craniata</taxon>
        <taxon>Vertebrata</taxon>
        <taxon>Euteleostomi</taxon>
        <taxon>Mammalia</taxon>
        <taxon>Eutheria</taxon>
        <taxon>Laurasiatheria</taxon>
        <taxon>Artiodactyla</taxon>
        <taxon>Whippomorpha</taxon>
        <taxon>Cetacea</taxon>
        <taxon>Mysticeti</taxon>
        <taxon>Balaenopteridae</taxon>
        <taxon>Balaenoptera</taxon>
    </lineage>
</organism>
<evidence type="ECO:0000256" key="1">
    <source>
        <dbReference type="SAM" id="MobiDB-lite"/>
    </source>
</evidence>
<keyword evidence="2" id="KW-1185">Reference proteome</keyword>
<accession>A0A8B8YXW6</accession>
<dbReference type="InterPro" id="IPR043442">
    <property type="entry name" value="Perm1"/>
</dbReference>
<evidence type="ECO:0000313" key="2">
    <source>
        <dbReference type="Proteomes" id="UP000694857"/>
    </source>
</evidence>
<sequence>MENFEYSIQLSEQDWAEFAAAAEECGLLQAGLASGDELLSSDTDQRDSSGSSPPGPPPLPEGQLAPRGSDWPGSEEEDEAATRQLVNRSWREPVLAPEAGQQMPSMSARSEARPSLSPGAAPLVQGSSLLGPVSSRGERQRLLQGPAPRGLAPTPPGEPARSPDSPGRSAAPQRPPGSPGALLRSPSRKKRRAAGTKAGGRLGDPGPAPTQLGSLLLPEAGAEDGLGLAGSRGKGLRVGTTGQTAGAGQMELGPESPEAPGQVARQGPGVDLSTSAPTTEQGTDLSGMTLRTEPRAMSTLDLGASLDVTTAKSDVAFSTPTSEPQPEEPLSTPASKPRLDVDLLTPGPVVQLEVDSSTPVSKAIPRTALPHLVPEAGPDVGVSTPAPVPVPEAGPDRVELELAPVAKLGSSPIRSPEGGRQKPRAEPSAGAPGHHTGEPPPGPIQTPKKKKVRFSMAVPSPEEPGSGEASGPAFPATAPRTAAGGRTASGAWDAVAVGPRTPQPRILKHLPPPAPSASAGPGPSCCFAVTLPEAYEFFFCDTIEEEEEDVEEEAEASQALAEVQWPDVCEFFFQDGQAQRSRHREGHAQAPPLQAEPLPAPPPGDPIPISIPEAYEHFLWEDTSGSTLGPAALLQMQATEPPRSVPGEVGTGTPPGPSPASAEQLTPAIRQAGPDNSSACPQPVAGRRWGSSSSGHTACQSRLKFPLEDILQTRKRCPTRTRPSQPDSTMPHATLCLGTKVSRGGCDSGQTCLRTDMARRDMSQGRCV</sequence>
<feature type="compositionally biased region" description="Low complexity" evidence="1">
    <location>
        <begin position="318"/>
        <end position="333"/>
    </location>
</feature>
<feature type="compositionally biased region" description="Low complexity" evidence="1">
    <location>
        <begin position="471"/>
        <end position="486"/>
    </location>
</feature>
<gene>
    <name evidence="3 4 5" type="primary">PERM1</name>
</gene>
<dbReference type="AlphaFoldDB" id="A0A8B8YXW6"/>
<dbReference type="RefSeq" id="XP_036727398.1">
    <property type="nucleotide sequence ID" value="XM_036871503.1"/>
</dbReference>
<proteinExistence type="predicted"/>
<dbReference type="GO" id="GO:0006355">
    <property type="term" value="P:regulation of DNA-templated transcription"/>
    <property type="evidence" value="ECO:0007669"/>
    <property type="project" value="InterPro"/>
</dbReference>
<dbReference type="GO" id="GO:0005634">
    <property type="term" value="C:nucleus"/>
    <property type="evidence" value="ECO:0007669"/>
    <property type="project" value="TreeGrafter"/>
</dbReference>
<feature type="compositionally biased region" description="Low complexity" evidence="1">
    <location>
        <begin position="215"/>
        <end position="226"/>
    </location>
</feature>
<feature type="region of interest" description="Disordered" evidence="1">
    <location>
        <begin position="354"/>
        <end position="486"/>
    </location>
</feature>
<protein>
    <submittedName>
        <fullName evidence="3 4">PGC-1 and ERR-induced regulator in muscle protein 1 isoform X1</fullName>
    </submittedName>
</protein>
<dbReference type="PANTHER" id="PTHR47282">
    <property type="entry name" value="PGC-1 AND ERR-INDUCED REGULATOR IN MUSCLE PROTEIN 1"/>
    <property type="match status" value="1"/>
</dbReference>
<evidence type="ECO:0000313" key="3">
    <source>
        <dbReference type="RefSeq" id="XP_036727378.1"/>
    </source>
</evidence>
<dbReference type="PANTHER" id="PTHR47282:SF1">
    <property type="entry name" value="PGC-1 AND ERR-INDUCED REGULATOR IN MUSCLE PROTEIN 1"/>
    <property type="match status" value="1"/>
</dbReference>
<feature type="region of interest" description="Disordered" evidence="1">
    <location>
        <begin position="640"/>
        <end position="700"/>
    </location>
</feature>
<dbReference type="RefSeq" id="XP_036727389.1">
    <property type="nucleotide sequence ID" value="XM_036871494.1"/>
</dbReference>
<feature type="compositionally biased region" description="Low complexity" evidence="1">
    <location>
        <begin position="588"/>
        <end position="597"/>
    </location>
</feature>
<dbReference type="Proteomes" id="UP000694857">
    <property type="component" value="Chromosome 1"/>
</dbReference>
<feature type="region of interest" description="Disordered" evidence="1">
    <location>
        <begin position="36"/>
        <end position="340"/>
    </location>
</feature>
<dbReference type="RefSeq" id="XP_036727378.1">
    <property type="nucleotide sequence ID" value="XM_036871483.1"/>
</dbReference>
<feature type="region of interest" description="Disordered" evidence="1">
    <location>
        <begin position="576"/>
        <end position="609"/>
    </location>
</feature>